<feature type="coiled-coil region" evidence="1">
    <location>
        <begin position="506"/>
        <end position="533"/>
    </location>
</feature>
<evidence type="ECO:0000259" key="3">
    <source>
        <dbReference type="Pfam" id="PF12770"/>
    </source>
</evidence>
<accession>A0ABY6CZJ4</accession>
<feature type="domain" description="CHAT" evidence="3">
    <location>
        <begin position="625"/>
        <end position="918"/>
    </location>
</feature>
<dbReference type="InterPro" id="IPR024983">
    <property type="entry name" value="CHAT_dom"/>
</dbReference>
<keyword evidence="1" id="KW-0175">Coiled coil</keyword>
<dbReference type="InterPro" id="IPR019734">
    <property type="entry name" value="TPR_rpt"/>
</dbReference>
<dbReference type="Proteomes" id="UP001062165">
    <property type="component" value="Chromosome"/>
</dbReference>
<name>A0ABY6CZJ4_9BACT</name>
<evidence type="ECO:0000313" key="5">
    <source>
        <dbReference type="Proteomes" id="UP001062165"/>
    </source>
</evidence>
<dbReference type="EMBL" id="CP106735">
    <property type="protein sequence ID" value="UXX79337.1"/>
    <property type="molecule type" value="Genomic_DNA"/>
</dbReference>
<dbReference type="Pfam" id="PF12770">
    <property type="entry name" value="CHAT"/>
    <property type="match status" value="1"/>
</dbReference>
<evidence type="ECO:0000256" key="1">
    <source>
        <dbReference type="SAM" id="Coils"/>
    </source>
</evidence>
<feature type="signal peptide" evidence="2">
    <location>
        <begin position="1"/>
        <end position="19"/>
    </location>
</feature>
<keyword evidence="5" id="KW-1185">Reference proteome</keyword>
<dbReference type="Pfam" id="PF13424">
    <property type="entry name" value="TPR_12"/>
    <property type="match status" value="1"/>
</dbReference>
<dbReference type="RefSeq" id="WP_263051080.1">
    <property type="nucleotide sequence ID" value="NZ_CP106735.1"/>
</dbReference>
<evidence type="ECO:0000256" key="2">
    <source>
        <dbReference type="SAM" id="SignalP"/>
    </source>
</evidence>
<dbReference type="SUPFAM" id="SSF48452">
    <property type="entry name" value="TPR-like"/>
    <property type="match status" value="2"/>
</dbReference>
<dbReference type="PANTHER" id="PTHR10098:SF108">
    <property type="entry name" value="TETRATRICOPEPTIDE REPEAT PROTEIN 28"/>
    <property type="match status" value="1"/>
</dbReference>
<gene>
    <name evidence="4" type="ORF">N7E81_18450</name>
</gene>
<proteinExistence type="predicted"/>
<protein>
    <submittedName>
        <fullName evidence="4">CHAT domain-containing protein</fullName>
    </submittedName>
</protein>
<feature type="chain" id="PRO_5045661637" evidence="2">
    <location>
        <begin position="20"/>
        <end position="919"/>
    </location>
</feature>
<dbReference type="PANTHER" id="PTHR10098">
    <property type="entry name" value="RAPSYN-RELATED"/>
    <property type="match status" value="1"/>
</dbReference>
<keyword evidence="2" id="KW-0732">Signal</keyword>
<dbReference type="InterPro" id="IPR011990">
    <property type="entry name" value="TPR-like_helical_dom_sf"/>
</dbReference>
<dbReference type="Gene3D" id="1.25.40.10">
    <property type="entry name" value="Tetratricopeptide repeat domain"/>
    <property type="match status" value="2"/>
</dbReference>
<dbReference type="SMART" id="SM00028">
    <property type="entry name" value="TPR"/>
    <property type="match status" value="3"/>
</dbReference>
<evidence type="ECO:0000313" key="4">
    <source>
        <dbReference type="EMBL" id="UXX79337.1"/>
    </source>
</evidence>
<reference evidence="4" key="1">
    <citation type="submission" date="2022-10" db="EMBL/GenBank/DDBJ databases">
        <title>Comparative genomics and taxonomic characterization of three novel marine species of genus Reichenbachiella exhibiting antioxidant and polysaccharide degradation activities.</title>
        <authorList>
            <person name="Muhammad N."/>
            <person name="Lee Y.-J."/>
            <person name="Ko J."/>
            <person name="Kim S.-G."/>
        </authorList>
    </citation>
    <scope>NUCLEOTIDE SEQUENCE</scope>
    <source>
        <strain evidence="4">Wsw4-B4</strain>
    </source>
</reference>
<sequence>MRSILFILCYVASLQCVHAQTMTYNKGEATQQKYAITFADQTQILYDGMDIKKIHQDFFLSGDRAYYTGHYLNASGRYMFELKRYLDESDMKFSDTFKMSPYGMANLVLADQLDNDDLRRFTALVNASALLYQTRGKFVKAEELMMLGLQLRGDRLGRTSPEFINSLHNLAVLKKNLGDYAESERIFDYLLPTIKTLYTEQSQRYVVALNNQSMLFAELGRTQKAIEGLDLAISKSEGSLYENFIDAERIKTNRAILAQEQGDFKLADQMYLEAMSGMQQKGFENHPDYNNLLIYYGALRVNRNDSNVLPFLTETIDGIQKKYGSKHPLLAKAILNQANYYLNQENFAAAKAAYTEALTILQAAFGDHHREVLDTLNKIGLCDWQLGLTASAKANMNQSIQGYLQQLDQLFVTMSESEKTQFWQSLKPNIDNYMAFAIDIANEYPAVLVSAYELQIHTKGILINSTTRTRQHILASGNTELIDLFKAYKQTKDLLAIYYSSTKEDIAEDDIDLTALEAKANELEKSLTKMSNEFGQTRIAPTTFAAAKAMLKPDEAAIEIVRIPIKYGANKGQVHYTALVIHPQLDQPKLASLNNGLELETKYLKSYKNLIRLKVEDDQSYLNYWAPIEELLTGMSKVYVSVDGIYNSININSLLDENGMYLIDKREYAMVPNTKHIEEIRNENLVIDPNKMAVLIGYPDYGNDEIFAPLPGTQEELNAINQTLNQEGVKTRLYMQDEATKYNITQINNPEILHIATHGFFLPDISEEKGMVMGVQVSKAQNNPLLRSGLLFTGAANIYNEELSLNNKDNGILNAYEVMNMDLNQTELVIMSACETGTGEIINGEGVYGLSRSFQVAGSNKIIMSLWKVNDEATQKLMTSFYSYWMSLGNSQAAFRKAQQKVKEEFSDPYFWGAFIMMN</sequence>
<organism evidence="4 5">
    <name type="scientific">Reichenbachiella carrageenanivorans</name>
    <dbReference type="NCBI Taxonomy" id="2979869"/>
    <lineage>
        <taxon>Bacteria</taxon>
        <taxon>Pseudomonadati</taxon>
        <taxon>Bacteroidota</taxon>
        <taxon>Cytophagia</taxon>
        <taxon>Cytophagales</taxon>
        <taxon>Reichenbachiellaceae</taxon>
        <taxon>Reichenbachiella</taxon>
    </lineage>
</organism>